<sequence length="55" mass="5868">MVDDQVLVFNGESGQSTVATGTRADGVTVFDEALWTRLTVMAQQGESDAAQDHPD</sequence>
<reference evidence="1" key="1">
    <citation type="submission" date="2009-10" db="EMBL/GenBank/DDBJ databases">
        <title>Diversity of trophic interactions inside an arsenic-rich microbial ecosystem.</title>
        <authorList>
            <person name="Bertin P.N."/>
            <person name="Heinrich-Salmeron A."/>
            <person name="Pelletier E."/>
            <person name="Goulhen-Chollet F."/>
            <person name="Arsene-Ploetze F."/>
            <person name="Gallien S."/>
            <person name="Calteau A."/>
            <person name="Vallenet D."/>
            <person name="Casiot C."/>
            <person name="Chane-Woon-Ming B."/>
            <person name="Giloteaux L."/>
            <person name="Barakat M."/>
            <person name="Bonnefoy V."/>
            <person name="Bruneel O."/>
            <person name="Chandler M."/>
            <person name="Cleiss J."/>
            <person name="Duran R."/>
            <person name="Elbaz-Poulichet F."/>
            <person name="Fonknechten N."/>
            <person name="Lauga B."/>
            <person name="Mornico D."/>
            <person name="Ortet P."/>
            <person name="Schaeffer C."/>
            <person name="Siguier P."/>
            <person name="Alexander Thil Smith A."/>
            <person name="Van Dorsselaer A."/>
            <person name="Weissenbach J."/>
            <person name="Medigue C."/>
            <person name="Le Paslier D."/>
        </authorList>
    </citation>
    <scope>NUCLEOTIDE SEQUENCE</scope>
</reference>
<proteinExistence type="predicted"/>
<accession>E6PM14</accession>
<evidence type="ECO:0000313" key="1">
    <source>
        <dbReference type="EMBL" id="CBH95966.1"/>
    </source>
</evidence>
<comment type="caution">
    <text evidence="1">The sequence shown here is derived from an EMBL/GenBank/DDBJ whole genome shotgun (WGS) entry which is preliminary data.</text>
</comment>
<name>E6PM14_9ZZZZ</name>
<protein>
    <submittedName>
        <fullName evidence="1">Uncharacterized protein</fullName>
    </submittedName>
</protein>
<gene>
    <name evidence="1" type="ORF">CARN2_0954</name>
</gene>
<dbReference type="AlphaFoldDB" id="E6PM14"/>
<dbReference type="EMBL" id="CABM01000016">
    <property type="protein sequence ID" value="CBH95966.1"/>
    <property type="molecule type" value="Genomic_DNA"/>
</dbReference>
<organism evidence="1">
    <name type="scientific">mine drainage metagenome</name>
    <dbReference type="NCBI Taxonomy" id="410659"/>
    <lineage>
        <taxon>unclassified sequences</taxon>
        <taxon>metagenomes</taxon>
        <taxon>ecological metagenomes</taxon>
    </lineage>
</organism>